<feature type="compositionally biased region" description="Pro residues" evidence="1">
    <location>
        <begin position="21"/>
        <end position="44"/>
    </location>
</feature>
<dbReference type="InterPro" id="IPR008969">
    <property type="entry name" value="CarboxyPept-like_regulatory"/>
</dbReference>
<evidence type="ECO:0000256" key="1">
    <source>
        <dbReference type="SAM" id="MobiDB-lite"/>
    </source>
</evidence>
<evidence type="ECO:0000313" key="3">
    <source>
        <dbReference type="Proteomes" id="UP000319576"/>
    </source>
</evidence>
<dbReference type="EMBL" id="CP036273">
    <property type="protein sequence ID" value="QDU20114.1"/>
    <property type="molecule type" value="Genomic_DNA"/>
</dbReference>
<reference evidence="2 3" key="1">
    <citation type="submission" date="2019-02" db="EMBL/GenBank/DDBJ databases">
        <title>Deep-cultivation of Planctomycetes and their phenomic and genomic characterization uncovers novel biology.</title>
        <authorList>
            <person name="Wiegand S."/>
            <person name="Jogler M."/>
            <person name="Boedeker C."/>
            <person name="Pinto D."/>
            <person name="Vollmers J."/>
            <person name="Rivas-Marin E."/>
            <person name="Kohn T."/>
            <person name="Peeters S.H."/>
            <person name="Heuer A."/>
            <person name="Rast P."/>
            <person name="Oberbeckmann S."/>
            <person name="Bunk B."/>
            <person name="Jeske O."/>
            <person name="Meyerdierks A."/>
            <person name="Storesund J.E."/>
            <person name="Kallscheuer N."/>
            <person name="Luecker S."/>
            <person name="Lage O.M."/>
            <person name="Pohl T."/>
            <person name="Merkel B.J."/>
            <person name="Hornburger P."/>
            <person name="Mueller R.-W."/>
            <person name="Bruemmer F."/>
            <person name="Labrenz M."/>
            <person name="Spormann A.M."/>
            <person name="Op den Camp H."/>
            <person name="Overmann J."/>
            <person name="Amann R."/>
            <person name="Jetten M.S.M."/>
            <person name="Mascher T."/>
            <person name="Medema M.H."/>
            <person name="Devos D.P."/>
            <person name="Kaster A.-K."/>
            <person name="Ovreas L."/>
            <person name="Rohde M."/>
            <person name="Galperin M.Y."/>
            <person name="Jogler C."/>
        </authorList>
    </citation>
    <scope>NUCLEOTIDE SEQUENCE [LARGE SCALE GENOMIC DNA]</scope>
    <source>
        <strain evidence="2 3">ETA_A1</strain>
    </source>
</reference>
<feature type="region of interest" description="Disordered" evidence="1">
    <location>
        <begin position="15"/>
        <end position="64"/>
    </location>
</feature>
<proteinExistence type="predicted"/>
<dbReference type="AlphaFoldDB" id="A0A517XRH7"/>
<feature type="compositionally biased region" description="Basic and acidic residues" evidence="1">
    <location>
        <begin position="45"/>
        <end position="55"/>
    </location>
</feature>
<dbReference type="KEGG" id="uli:ETAA1_20570"/>
<dbReference type="OrthoDB" id="280501at2"/>
<keyword evidence="3" id="KW-1185">Reference proteome</keyword>
<dbReference type="PROSITE" id="PS51257">
    <property type="entry name" value="PROKAR_LIPOPROTEIN"/>
    <property type="match status" value="1"/>
</dbReference>
<protein>
    <submittedName>
        <fullName evidence="2">Uncharacterized protein</fullName>
    </submittedName>
</protein>
<sequence length="424" mass="43830">MRTLCGLLLIVALGCGGNSTPPTPEPKAPTPADAPPAGTPTPQPKPDEPKKEDPKTPVVPSVPAAVWEPDPAKHVVPAAPPSGSLGKAAFAPQQVEFQTDTLTFRTIDKDGNALKTMSVKLLEEQAKTAAGGVKLVVKPDDPMGKVPTVGVELPPVKAGDLPKLYEYPHGYGLTLELGKREKGSVAGRVYLSLPGEEKDFLAGTFTADFVRSPSEPPGADDTPFVQGAVTVAGAKADTKVAVGYVGLVKEAPPVDSLVMPFAGAGGLFGRSDNAKPRATVYVTAEAADKAGRYEHVRLPAGKYLVFAASDGFAPQAKWLTLPADGKLAHDFALNPAAAGKLAVKAPAGTTGKAQAVPADDSPLPPEVFATAASALGLDADVRDGVARFERLAPGRYEVRLGELSGTVEVKVNETATLELAPPKK</sequence>
<evidence type="ECO:0000313" key="2">
    <source>
        <dbReference type="EMBL" id="QDU20114.1"/>
    </source>
</evidence>
<accession>A0A517XRH7</accession>
<name>A0A517XRH7_9BACT</name>
<dbReference type="RefSeq" id="WP_145237126.1">
    <property type="nucleotide sequence ID" value="NZ_CP036273.1"/>
</dbReference>
<dbReference type="Proteomes" id="UP000319576">
    <property type="component" value="Chromosome"/>
</dbReference>
<dbReference type="SUPFAM" id="SSF49464">
    <property type="entry name" value="Carboxypeptidase regulatory domain-like"/>
    <property type="match status" value="1"/>
</dbReference>
<organism evidence="2 3">
    <name type="scientific">Urbifossiella limnaea</name>
    <dbReference type="NCBI Taxonomy" id="2528023"/>
    <lineage>
        <taxon>Bacteria</taxon>
        <taxon>Pseudomonadati</taxon>
        <taxon>Planctomycetota</taxon>
        <taxon>Planctomycetia</taxon>
        <taxon>Gemmatales</taxon>
        <taxon>Gemmataceae</taxon>
        <taxon>Urbifossiella</taxon>
    </lineage>
</organism>
<gene>
    <name evidence="2" type="ORF">ETAA1_20570</name>
</gene>